<reference evidence="3" key="1">
    <citation type="submission" date="2018-07" db="EMBL/GenBank/DDBJ databases">
        <authorList>
            <person name="Gao Z.-S."/>
            <person name="Jia H.-M."/>
            <person name="Jia H.-J."/>
            <person name="Cai Q.-L."/>
            <person name="Wang Y."/>
            <person name="Zhao H.-B."/>
        </authorList>
    </citation>
    <scope>NUCLEOTIDE SEQUENCE</scope>
    <source>
        <tissue evidence="3">Leaves</tissue>
    </source>
</reference>
<proteinExistence type="predicted"/>
<dbReference type="AlphaFoldDB" id="A0A6A1USP5"/>
<dbReference type="EMBL" id="RXIC02000026">
    <property type="protein sequence ID" value="KAB1203342.1"/>
    <property type="molecule type" value="Genomic_DNA"/>
</dbReference>
<dbReference type="Proteomes" id="UP000516437">
    <property type="component" value="Chromosome 8"/>
</dbReference>
<feature type="region of interest" description="Disordered" evidence="1">
    <location>
        <begin position="71"/>
        <end position="117"/>
    </location>
</feature>
<name>A0A6A1USP5_9ROSI</name>
<protein>
    <submittedName>
        <fullName evidence="3">Uncharacterized protein</fullName>
    </submittedName>
</protein>
<gene>
    <name evidence="2" type="ORF">CJ030_MR8G016479</name>
    <name evidence="3" type="ORF">CJ030_MR8G016487</name>
</gene>
<organism evidence="3 4">
    <name type="scientific">Morella rubra</name>
    <name type="common">Chinese bayberry</name>
    <dbReference type="NCBI Taxonomy" id="262757"/>
    <lineage>
        <taxon>Eukaryota</taxon>
        <taxon>Viridiplantae</taxon>
        <taxon>Streptophyta</taxon>
        <taxon>Embryophyta</taxon>
        <taxon>Tracheophyta</taxon>
        <taxon>Spermatophyta</taxon>
        <taxon>Magnoliopsida</taxon>
        <taxon>eudicotyledons</taxon>
        <taxon>Gunneridae</taxon>
        <taxon>Pentapetalae</taxon>
        <taxon>rosids</taxon>
        <taxon>fabids</taxon>
        <taxon>Fagales</taxon>
        <taxon>Myricaceae</taxon>
        <taxon>Morella</taxon>
    </lineage>
</organism>
<reference evidence="3" key="3">
    <citation type="submission" date="2019-09" db="EMBL/GenBank/DDBJ databases">
        <authorList>
            <person name="Gao Z."/>
        </authorList>
    </citation>
    <scope>NUCLEOTIDE SEQUENCE</scope>
    <source>
        <tissue evidence="3">Leaves</tissue>
    </source>
</reference>
<comment type="caution">
    <text evidence="3">The sequence shown here is derived from an EMBL/GenBank/DDBJ whole genome shotgun (WGS) entry which is preliminary data.</text>
</comment>
<dbReference type="EMBL" id="RXIC02000026">
    <property type="protein sequence ID" value="KAB1203334.1"/>
    <property type="molecule type" value="Genomic_DNA"/>
</dbReference>
<evidence type="ECO:0000313" key="3">
    <source>
        <dbReference type="EMBL" id="KAB1203342.1"/>
    </source>
</evidence>
<keyword evidence="4" id="KW-1185">Reference proteome</keyword>
<accession>A0A6A1USP5</accession>
<reference evidence="3 4" key="2">
    <citation type="journal article" date="2019" name="Plant Biotechnol. J.">
        <title>The red bayberry genome and genetic basis of sex determination.</title>
        <authorList>
            <person name="Jia H.M."/>
            <person name="Jia H.J."/>
            <person name="Cai Q.L."/>
            <person name="Wang Y."/>
            <person name="Zhao H.B."/>
            <person name="Yang W.F."/>
            <person name="Wang G.Y."/>
            <person name="Li Y.H."/>
            <person name="Zhan D.L."/>
            <person name="Shen Y.T."/>
            <person name="Niu Q.F."/>
            <person name="Chang L."/>
            <person name="Qiu J."/>
            <person name="Zhao L."/>
            <person name="Xie H.B."/>
            <person name="Fu W.Y."/>
            <person name="Jin J."/>
            <person name="Li X.W."/>
            <person name="Jiao Y."/>
            <person name="Zhou C.C."/>
            <person name="Tu T."/>
            <person name="Chai C.Y."/>
            <person name="Gao J.L."/>
            <person name="Fan L.J."/>
            <person name="van de Weg E."/>
            <person name="Wang J.Y."/>
            <person name="Gao Z.S."/>
        </authorList>
    </citation>
    <scope>NUCLEOTIDE SEQUENCE [LARGE SCALE GENOMIC DNA]</scope>
    <source>
        <tissue evidence="3">Leaves</tissue>
    </source>
</reference>
<evidence type="ECO:0000256" key="1">
    <source>
        <dbReference type="SAM" id="MobiDB-lite"/>
    </source>
</evidence>
<evidence type="ECO:0000313" key="4">
    <source>
        <dbReference type="Proteomes" id="UP000516437"/>
    </source>
</evidence>
<evidence type="ECO:0000313" key="2">
    <source>
        <dbReference type="EMBL" id="KAB1203334.1"/>
    </source>
</evidence>
<sequence>MGAANAPFMGSVGPSMHHMDVDDVTTNPTESEFSQHAMESETDILYIYPEHDQFHGHATEMETEVVITSQPAERSPKAAGRVSSSQLATGIASRIRARQAERRASQRLRGNVSSGQPAREPIMVDLTIDEASQETRTGVRCAWGNPRARGSQIVSATVASRFKPRENSSRVVVPNIEQALKRIKDKQKKKLPVWQN</sequence>